<evidence type="ECO:0000313" key="1">
    <source>
        <dbReference type="EMBL" id="VHO05301.1"/>
    </source>
</evidence>
<protein>
    <recommendedName>
        <fullName evidence="2">DUF349 domain-containing protein</fullName>
    </recommendedName>
</protein>
<proteinExistence type="predicted"/>
<gene>
    <name evidence="1" type="ORF">BAL341_2407</name>
</gene>
<name>A0A486XTR5_9GAMM</name>
<accession>A0A486XTR5</accession>
<reference evidence="1" key="1">
    <citation type="submission" date="2019-04" db="EMBL/GenBank/DDBJ databases">
        <authorList>
            <person name="Brambilla D."/>
        </authorList>
    </citation>
    <scope>NUCLEOTIDE SEQUENCE</scope>
    <source>
        <strain evidence="1">BAL1</strain>
    </source>
</reference>
<evidence type="ECO:0008006" key="2">
    <source>
        <dbReference type="Google" id="ProtNLM"/>
    </source>
</evidence>
<sequence length="903" mass="103061">MIFKRFFKPKWQHADAAVRQQAIQQLDTDDQAHKTVLHELAFNDGAEAVRKAALLKLNDFALWWQASKHDSAERLQQLAEQTLVQQLLNNQVEHKLKQQFIAQCNRSIILEQLAQTETDTAIKFSLLQRLNKTELNIKALQDTLLTLTQKRQLLAQINDEKTLEKLTKQLDGELLADVQQKLQQLHEDKQKPIQLRKQLTLLLAKLNALRERASLADIPAQLADYQQQWQALVPQLGCLGTEAEEFSSKYSKIYQHIEQWLAPRLAELEQQNAEQQAQLARTARQKQLNSAISDLEQARHQALLATDISRAQLMEQQFVALEQELQTAQLDNSDALHKRLAKLRLQLAQLPQLAEQLTLLTRLVADWAALAIPETVESYLQQLPLVKRYQQDWRQISKALPIAVPDSLQHAMQALNLQWQQLNTAFSVQSDKTARQCRSKLAQFRRLHSAGKYKVLFGLFKGIDAEYQQLTAQQQEQLAKDYEFARDKQAELADWQEYIATPRKQALLMQMQQLSAEVRPEDIHQRALEVKQARASWNSLGKADAELEPQLNTAYDLACEQAFAPCRSYFAAQDVIRAQNLVQREHLIARLHALHSESLPAKALEAALQQIKQAWQQAGPVDKPQFAILNSQFNDALQPPRQQLAAMQQQVADAKQQLIARAEAALQLSEPNQTAKVLKECQQQWKTLGSASRKQDQALWQQFRQLCDGFFNARSVNLEQQKQAEQAELQQFESALSAVMLQLEAAADAAAFAAVSEQLQAMTPQSVATQQAVRQMLDKVQHKVNRWQHAEQQRQFHNMFDLLASPELSAEQLPAIYRDSFGKNQEQQFSREQLTLALEWVSDMPSPETQHAARQQVQLTLLSDKHNHGVTPDKHSLLQRWLQFGPLSAAELPLLARVKALFC</sequence>
<dbReference type="InterPro" id="IPR007139">
    <property type="entry name" value="DUF349"/>
</dbReference>
<dbReference type="EMBL" id="CAAJGR010000120">
    <property type="protein sequence ID" value="VHO05301.1"/>
    <property type="molecule type" value="Genomic_DNA"/>
</dbReference>
<organism evidence="1">
    <name type="scientific">Rheinheimera sp. BAL341</name>
    <dbReference type="NCBI Taxonomy" id="1708203"/>
    <lineage>
        <taxon>Bacteria</taxon>
        <taxon>Pseudomonadati</taxon>
        <taxon>Pseudomonadota</taxon>
        <taxon>Gammaproteobacteria</taxon>
        <taxon>Chromatiales</taxon>
        <taxon>Chromatiaceae</taxon>
        <taxon>Rheinheimera</taxon>
    </lineage>
</organism>
<dbReference type="AlphaFoldDB" id="A0A486XTR5"/>
<dbReference type="Pfam" id="PF03993">
    <property type="entry name" value="DUF349"/>
    <property type="match status" value="2"/>
</dbReference>